<dbReference type="PATRIC" id="fig|1423719.4.peg.859"/>
<proteinExistence type="predicted"/>
<name>A0A0R1HJJ8_9LACO</name>
<organism evidence="1 2">
    <name type="scientific">Dellaglioa algida DSM 15638</name>
    <dbReference type="NCBI Taxonomy" id="1423719"/>
    <lineage>
        <taxon>Bacteria</taxon>
        <taxon>Bacillati</taxon>
        <taxon>Bacillota</taxon>
        <taxon>Bacilli</taxon>
        <taxon>Lactobacillales</taxon>
        <taxon>Lactobacillaceae</taxon>
        <taxon>Dellaglioa</taxon>
    </lineage>
</organism>
<evidence type="ECO:0000313" key="1">
    <source>
        <dbReference type="EMBL" id="KRK46344.1"/>
    </source>
</evidence>
<sequence length="306" mass="35494">MPDIIPFPNQEKQNYQLAKKAIIEKNYQLATQLFTKNYIGHRSFKTNKLLVNALVLAEQFDEALVIADEFYGEYLKRGDQFAIYINILLKNNKFIQAWKLVKQQPFATPIVENAESEYRENSGKQLRQNERQFSHLGSMDFFGQQQIVQIGLILPKKEFIEACQIIFIDKDVHPIIKSSLLQEVQSIPNNIDILDYLWIDGTHKKISMKNLVANENEPVVRKINQLTKNDDGTVDVQLNKSLNHMLNLKLGMIYPFAGLFLDVEEEWIELVKNELGIESTFKTTENLKDMISLDQLISRELTEIMN</sequence>
<comment type="caution">
    <text evidence="1">The sequence shown here is derived from an EMBL/GenBank/DDBJ whole genome shotgun (WGS) entry which is preliminary data.</text>
</comment>
<accession>A0A0R1HJJ8</accession>
<gene>
    <name evidence="1" type="ORF">FC66_GL000847</name>
</gene>
<dbReference type="AlphaFoldDB" id="A0A0R1HJJ8"/>
<protein>
    <submittedName>
        <fullName evidence="1">Uncharacterized protein</fullName>
    </submittedName>
</protein>
<dbReference type="RefSeq" id="WP_057973914.1">
    <property type="nucleotide sequence ID" value="NZ_AZDI01000002.1"/>
</dbReference>
<evidence type="ECO:0000313" key="2">
    <source>
        <dbReference type="Proteomes" id="UP000051450"/>
    </source>
</evidence>
<reference evidence="1 2" key="1">
    <citation type="journal article" date="2015" name="Genome Announc.">
        <title>Expanding the biotechnology potential of lactobacilli through comparative genomics of 213 strains and associated genera.</title>
        <authorList>
            <person name="Sun Z."/>
            <person name="Harris H.M."/>
            <person name="McCann A."/>
            <person name="Guo C."/>
            <person name="Argimon S."/>
            <person name="Zhang W."/>
            <person name="Yang X."/>
            <person name="Jeffery I.B."/>
            <person name="Cooney J.C."/>
            <person name="Kagawa T.F."/>
            <person name="Liu W."/>
            <person name="Song Y."/>
            <person name="Salvetti E."/>
            <person name="Wrobel A."/>
            <person name="Rasinkangas P."/>
            <person name="Parkhill J."/>
            <person name="Rea M.C."/>
            <person name="O'Sullivan O."/>
            <person name="Ritari J."/>
            <person name="Douillard F.P."/>
            <person name="Paul Ross R."/>
            <person name="Yang R."/>
            <person name="Briner A.E."/>
            <person name="Felis G.E."/>
            <person name="de Vos W.M."/>
            <person name="Barrangou R."/>
            <person name="Klaenhammer T.R."/>
            <person name="Caufield P.W."/>
            <person name="Cui Y."/>
            <person name="Zhang H."/>
            <person name="O'Toole P.W."/>
        </authorList>
    </citation>
    <scope>NUCLEOTIDE SEQUENCE [LARGE SCALE GENOMIC DNA]</scope>
    <source>
        <strain evidence="1 2">DSM 15638</strain>
    </source>
</reference>
<dbReference type="Proteomes" id="UP000051450">
    <property type="component" value="Unassembled WGS sequence"/>
</dbReference>
<keyword evidence="2" id="KW-1185">Reference proteome</keyword>
<dbReference type="STRING" id="1423719.FC66_GL000847"/>
<dbReference type="EMBL" id="AZDI01000002">
    <property type="protein sequence ID" value="KRK46344.1"/>
    <property type="molecule type" value="Genomic_DNA"/>
</dbReference>